<dbReference type="CDD" id="cd01170">
    <property type="entry name" value="THZ_kinase"/>
    <property type="match status" value="1"/>
</dbReference>
<evidence type="ECO:0000256" key="7">
    <source>
        <dbReference type="ARBA" id="ARBA00022723"/>
    </source>
</evidence>
<dbReference type="GO" id="GO:0000287">
    <property type="term" value="F:magnesium ion binding"/>
    <property type="evidence" value="ECO:0007669"/>
    <property type="project" value="InterPro"/>
</dbReference>
<accession>A0A0F7U1F1</accession>
<comment type="pathway">
    <text evidence="5">Cofactor biosynthesis; thiamine diphosphate biosynthesis; thiamine phosphate from 4-amino-2-methyl-5-diphosphomethylpyrimidine and 4-methyl-5-(2-phosphoethyl)-thiazole: step 1/1.</text>
</comment>
<evidence type="ECO:0000256" key="15">
    <source>
        <dbReference type="ARBA" id="ARBA00047883"/>
    </source>
</evidence>
<dbReference type="PANTHER" id="PTHR20857">
    <property type="entry name" value="THIAMINE-PHOSPHATE PYROPHOSPHORYLASE"/>
    <property type="match status" value="1"/>
</dbReference>
<comment type="catalytic activity">
    <reaction evidence="13">
        <text>4-methyl-5-(2-phosphooxyethyl)-thiazole + 4-amino-2-methyl-5-(diphosphooxymethyl)pyrimidine + H(+) = thiamine phosphate + diphosphate</text>
        <dbReference type="Rhea" id="RHEA:22328"/>
        <dbReference type="ChEBI" id="CHEBI:15378"/>
        <dbReference type="ChEBI" id="CHEBI:33019"/>
        <dbReference type="ChEBI" id="CHEBI:37575"/>
        <dbReference type="ChEBI" id="CHEBI:57841"/>
        <dbReference type="ChEBI" id="CHEBI:58296"/>
        <dbReference type="EC" id="2.5.1.3"/>
    </reaction>
</comment>
<dbReference type="GO" id="GO:0004417">
    <property type="term" value="F:hydroxyethylthiazole kinase activity"/>
    <property type="evidence" value="ECO:0007669"/>
    <property type="project" value="UniProtKB-EC"/>
</dbReference>
<dbReference type="FunFam" id="3.40.1190.20:FF:000042">
    <property type="entry name" value="Probable thiamine biosynthetic bifunctional enzyme"/>
    <property type="match status" value="1"/>
</dbReference>
<dbReference type="Proteomes" id="UP000042958">
    <property type="component" value="Unassembled WGS sequence"/>
</dbReference>
<evidence type="ECO:0000256" key="3">
    <source>
        <dbReference type="ARBA" id="ARBA00003814"/>
    </source>
</evidence>
<evidence type="ECO:0000256" key="14">
    <source>
        <dbReference type="ARBA" id="ARBA00047851"/>
    </source>
</evidence>
<dbReference type="Gene3D" id="3.40.1190.20">
    <property type="match status" value="1"/>
</dbReference>
<dbReference type="InterPro" id="IPR029056">
    <property type="entry name" value="Ribokinase-like"/>
</dbReference>
<keyword evidence="20" id="KW-1185">Reference proteome</keyword>
<comment type="similarity">
    <text evidence="17">In the N-terminal section; belongs to the thiamine-phosphate synthase family.</text>
</comment>
<sequence>MPADLSLYLVTDSTPAILKGRDLCTVVEEAIKGGVTIVQYRDKTSDTGDLIATASKLHQVTQKYGVPLLINDRVDVALAVGAEGVHLGQDDMVFEAAKKLLPKGSIIGISTNTVEEAKKAIADGADYLGIGAMFATPTKTNTKSFLGTAGTQAFLNAISDSSVGTVAIGGINHSNVQRVLYQSKSPAKGLDGVAIVSAIVGAEDPKASAEKFASLIKNTPVFALAPRPSRTNEVEALLQDVPAIVRKMTEAHPLVHNMINFVVANFVANVALSIGASPIMAPYGDEAKDLCKFDGALLINMGTLTSESVSNYQKAVQAYNERGNPVIYDPVGAAATEIRRNAVSTLMAGGYFDLIKGNEGEIRQVWGSNAVQQRGVDSGPSTLDGQQKAKLARDLARREHNVVLLTGAVDYLSDGERVIAVENGHSYLGQVTGTGCAIGSISGCFLAAHRSDKLLAVLSGLLMYEIAAENAAAKDYVRGPGSFVPAFLDELYAIRTAAARGDDGWFMGRAKVHEVKL</sequence>
<evidence type="ECO:0000256" key="16">
    <source>
        <dbReference type="ARBA" id="ARBA00061146"/>
    </source>
</evidence>
<dbReference type="OrthoDB" id="4994at2759"/>
<keyword evidence="9" id="KW-0418">Kinase</keyword>
<evidence type="ECO:0000256" key="8">
    <source>
        <dbReference type="ARBA" id="ARBA00022741"/>
    </source>
</evidence>
<evidence type="ECO:0000256" key="17">
    <source>
        <dbReference type="ARBA" id="ARBA00061283"/>
    </source>
</evidence>
<dbReference type="PRINTS" id="PR01099">
    <property type="entry name" value="HYETHTZKNASE"/>
</dbReference>
<dbReference type="HAMAP" id="MF_00228">
    <property type="entry name" value="Thz_kinase"/>
    <property type="match status" value="1"/>
</dbReference>
<comment type="similarity">
    <text evidence="16">In the C-terminal section; belongs to the Thz kinase family.</text>
</comment>
<comment type="function">
    <text evidence="3">Condenses 4-methyl-5-(beta-hydroxyethyl)thiazole monophosphate (THZ-P) and 2-methyl-4-amino-5-hydroxymethyl pyrimidine pyrophosphate (HMP-PP) to form thiamine monophosphate (TMP).</text>
</comment>
<feature type="domain" description="Thiamine phosphate synthase/TenI" evidence="18">
    <location>
        <begin position="7"/>
        <end position="199"/>
    </location>
</feature>
<dbReference type="NCBIfam" id="NF006830">
    <property type="entry name" value="PRK09355.1"/>
    <property type="match status" value="1"/>
</dbReference>
<organism evidence="19 20">
    <name type="scientific">Penicillium brasilianum</name>
    <dbReference type="NCBI Taxonomy" id="104259"/>
    <lineage>
        <taxon>Eukaryota</taxon>
        <taxon>Fungi</taxon>
        <taxon>Dikarya</taxon>
        <taxon>Ascomycota</taxon>
        <taxon>Pezizomycotina</taxon>
        <taxon>Eurotiomycetes</taxon>
        <taxon>Eurotiomycetidae</taxon>
        <taxon>Eurotiales</taxon>
        <taxon>Aspergillaceae</taxon>
        <taxon>Penicillium</taxon>
    </lineage>
</organism>
<evidence type="ECO:0000313" key="19">
    <source>
        <dbReference type="EMBL" id="CEJ61107.1"/>
    </source>
</evidence>
<dbReference type="CDD" id="cd00564">
    <property type="entry name" value="TMP_TenI"/>
    <property type="match status" value="1"/>
</dbReference>
<evidence type="ECO:0000313" key="20">
    <source>
        <dbReference type="Proteomes" id="UP000042958"/>
    </source>
</evidence>
<evidence type="ECO:0000256" key="1">
    <source>
        <dbReference type="ARBA" id="ARBA00001771"/>
    </source>
</evidence>
<evidence type="ECO:0000259" key="18">
    <source>
        <dbReference type="Pfam" id="PF02581"/>
    </source>
</evidence>
<dbReference type="GO" id="GO:0005737">
    <property type="term" value="C:cytoplasm"/>
    <property type="evidence" value="ECO:0007669"/>
    <property type="project" value="TreeGrafter"/>
</dbReference>
<dbReference type="HAMAP" id="MF_00097">
    <property type="entry name" value="TMP_synthase"/>
    <property type="match status" value="1"/>
</dbReference>
<dbReference type="Pfam" id="PF02110">
    <property type="entry name" value="HK"/>
    <property type="match status" value="1"/>
</dbReference>
<keyword evidence="8" id="KW-0547">Nucleotide-binding</keyword>
<comment type="pathway">
    <text evidence="4">Cofactor biosynthesis; thiamine diphosphate biosynthesis; 4-methyl-5-(2-phosphoethyl)-thiazole from 5-(2-hydroxyethyl)-4-methylthiazole: step 1/1.</text>
</comment>
<evidence type="ECO:0000256" key="10">
    <source>
        <dbReference type="ARBA" id="ARBA00022840"/>
    </source>
</evidence>
<dbReference type="InterPro" id="IPR013785">
    <property type="entry name" value="Aldolase_TIM"/>
</dbReference>
<dbReference type="EMBL" id="CDHK01000010">
    <property type="protein sequence ID" value="CEJ61107.1"/>
    <property type="molecule type" value="Genomic_DNA"/>
</dbReference>
<dbReference type="Pfam" id="PF02581">
    <property type="entry name" value="TMP-TENI"/>
    <property type="match status" value="1"/>
</dbReference>
<dbReference type="STRING" id="104259.A0A0F7U1F1"/>
<dbReference type="GO" id="GO:0005524">
    <property type="term" value="F:ATP binding"/>
    <property type="evidence" value="ECO:0007669"/>
    <property type="project" value="UniProtKB-KW"/>
</dbReference>
<evidence type="ECO:0000256" key="2">
    <source>
        <dbReference type="ARBA" id="ARBA00001946"/>
    </source>
</evidence>
<keyword evidence="10" id="KW-0067">ATP-binding</keyword>
<evidence type="ECO:0000256" key="4">
    <source>
        <dbReference type="ARBA" id="ARBA00004868"/>
    </source>
</evidence>
<dbReference type="FunFam" id="3.20.20.70:FF:000104">
    <property type="entry name" value="Thiamine biosynthetic bifunctional enzyme"/>
    <property type="match status" value="1"/>
</dbReference>
<dbReference type="GO" id="GO:0004789">
    <property type="term" value="F:thiamine-phosphate diphosphorylase activity"/>
    <property type="evidence" value="ECO:0007669"/>
    <property type="project" value="UniProtKB-EC"/>
</dbReference>
<protein>
    <submittedName>
        <fullName evidence="19">Putative Thiamine monophosphate synthase</fullName>
    </submittedName>
</protein>
<evidence type="ECO:0000256" key="13">
    <source>
        <dbReference type="ARBA" id="ARBA00047334"/>
    </source>
</evidence>
<evidence type="ECO:0000256" key="5">
    <source>
        <dbReference type="ARBA" id="ARBA00005165"/>
    </source>
</evidence>
<dbReference type="InterPro" id="IPR022998">
    <property type="entry name" value="ThiamineP_synth_TenI"/>
</dbReference>
<comment type="catalytic activity">
    <reaction evidence="14">
        <text>2-(2-carboxy-4-methylthiazol-5-yl)ethyl phosphate + 4-amino-2-methyl-5-(diphosphooxymethyl)pyrimidine + 2 H(+) = thiamine phosphate + CO2 + diphosphate</text>
        <dbReference type="Rhea" id="RHEA:47848"/>
        <dbReference type="ChEBI" id="CHEBI:15378"/>
        <dbReference type="ChEBI" id="CHEBI:16526"/>
        <dbReference type="ChEBI" id="CHEBI:33019"/>
        <dbReference type="ChEBI" id="CHEBI:37575"/>
        <dbReference type="ChEBI" id="CHEBI:57841"/>
        <dbReference type="ChEBI" id="CHEBI:62890"/>
        <dbReference type="EC" id="2.5.1.3"/>
    </reaction>
</comment>
<evidence type="ECO:0000256" key="9">
    <source>
        <dbReference type="ARBA" id="ARBA00022777"/>
    </source>
</evidence>
<evidence type="ECO:0000256" key="11">
    <source>
        <dbReference type="ARBA" id="ARBA00022842"/>
    </source>
</evidence>
<evidence type="ECO:0000256" key="6">
    <source>
        <dbReference type="ARBA" id="ARBA00022679"/>
    </source>
</evidence>
<dbReference type="GO" id="GO:0009228">
    <property type="term" value="P:thiamine biosynthetic process"/>
    <property type="evidence" value="ECO:0007669"/>
    <property type="project" value="UniProtKB-KW"/>
</dbReference>
<keyword evidence="11" id="KW-0460">Magnesium</keyword>
<keyword evidence="7" id="KW-0479">Metal-binding</keyword>
<dbReference type="AlphaFoldDB" id="A0A0F7U1F1"/>
<reference evidence="20" key="1">
    <citation type="journal article" date="2015" name="Genome Announc.">
        <title>Draft genome sequence of the fungus Penicillium brasilianum MG11.</title>
        <authorList>
            <person name="Horn F."/>
            <person name="Linde J."/>
            <person name="Mattern D.J."/>
            <person name="Walther G."/>
            <person name="Guthke R."/>
            <person name="Brakhage A.A."/>
            <person name="Valiante V."/>
        </authorList>
    </citation>
    <scope>NUCLEOTIDE SEQUENCE [LARGE SCALE GENOMIC DNA]</scope>
    <source>
        <strain evidence="20">MG11</strain>
    </source>
</reference>
<dbReference type="SUPFAM" id="SSF53613">
    <property type="entry name" value="Ribokinase-like"/>
    <property type="match status" value="1"/>
</dbReference>
<gene>
    <name evidence="19" type="ORF">PMG11_09649</name>
</gene>
<dbReference type="InterPro" id="IPR000417">
    <property type="entry name" value="Hyethyz_kinase"/>
</dbReference>
<dbReference type="Gene3D" id="3.20.20.70">
    <property type="entry name" value="Aldolase class I"/>
    <property type="match status" value="1"/>
</dbReference>
<evidence type="ECO:0000256" key="12">
    <source>
        <dbReference type="ARBA" id="ARBA00022977"/>
    </source>
</evidence>
<dbReference type="InterPro" id="IPR036206">
    <property type="entry name" value="ThiamineP_synth_sf"/>
</dbReference>
<comment type="catalytic activity">
    <reaction evidence="15">
        <text>2-[(2R,5Z)-2-carboxy-4-methylthiazol-5(2H)-ylidene]ethyl phosphate + 4-amino-2-methyl-5-(diphosphooxymethyl)pyrimidine + 2 H(+) = thiamine phosphate + CO2 + diphosphate</text>
        <dbReference type="Rhea" id="RHEA:47844"/>
        <dbReference type="ChEBI" id="CHEBI:15378"/>
        <dbReference type="ChEBI" id="CHEBI:16526"/>
        <dbReference type="ChEBI" id="CHEBI:33019"/>
        <dbReference type="ChEBI" id="CHEBI:37575"/>
        <dbReference type="ChEBI" id="CHEBI:57841"/>
        <dbReference type="ChEBI" id="CHEBI:62899"/>
        <dbReference type="EC" id="2.5.1.3"/>
    </reaction>
</comment>
<keyword evidence="12" id="KW-0784">Thiamine biosynthesis</keyword>
<name>A0A0F7U1F1_PENBI</name>
<dbReference type="SUPFAM" id="SSF51391">
    <property type="entry name" value="Thiamin phosphate synthase"/>
    <property type="match status" value="1"/>
</dbReference>
<comment type="catalytic activity">
    <reaction evidence="1">
        <text>5-(2-hydroxyethyl)-4-methylthiazole + ATP = 4-methyl-5-(2-phosphooxyethyl)-thiazole + ADP + H(+)</text>
        <dbReference type="Rhea" id="RHEA:24212"/>
        <dbReference type="ChEBI" id="CHEBI:15378"/>
        <dbReference type="ChEBI" id="CHEBI:17957"/>
        <dbReference type="ChEBI" id="CHEBI:30616"/>
        <dbReference type="ChEBI" id="CHEBI:58296"/>
        <dbReference type="ChEBI" id="CHEBI:456216"/>
        <dbReference type="EC" id="2.7.1.50"/>
    </reaction>
</comment>
<dbReference type="NCBIfam" id="TIGR00693">
    <property type="entry name" value="thiE"/>
    <property type="match status" value="1"/>
</dbReference>
<dbReference type="InterPro" id="IPR034291">
    <property type="entry name" value="TMP_synthase"/>
</dbReference>
<keyword evidence="6" id="KW-0808">Transferase</keyword>
<dbReference type="UniPathway" id="UPA00060">
    <property type="reaction ID" value="UER00139"/>
</dbReference>
<comment type="cofactor">
    <cofactor evidence="2">
        <name>Mg(2+)</name>
        <dbReference type="ChEBI" id="CHEBI:18420"/>
    </cofactor>
</comment>
<dbReference type="PANTHER" id="PTHR20857:SF23">
    <property type="entry name" value="THIAMINE BIOSYNTHETIC BIFUNCTIONAL ENZYME"/>
    <property type="match status" value="1"/>
</dbReference>
<proteinExistence type="inferred from homology"/>
<dbReference type="GO" id="GO:0009229">
    <property type="term" value="P:thiamine diphosphate biosynthetic process"/>
    <property type="evidence" value="ECO:0007669"/>
    <property type="project" value="UniProtKB-UniPathway"/>
</dbReference>
<dbReference type="NCBIfam" id="TIGR00694">
    <property type="entry name" value="thiM"/>
    <property type="match status" value="1"/>
</dbReference>